<dbReference type="Proteomes" id="UP000326041">
    <property type="component" value="Chromosome"/>
</dbReference>
<organism evidence="2 3">
    <name type="scientific">Streptomyces prasinus</name>
    <dbReference type="NCBI Taxonomy" id="67345"/>
    <lineage>
        <taxon>Bacteria</taxon>
        <taxon>Bacillati</taxon>
        <taxon>Actinomycetota</taxon>
        <taxon>Actinomycetes</taxon>
        <taxon>Kitasatosporales</taxon>
        <taxon>Streptomycetaceae</taxon>
        <taxon>Streptomyces</taxon>
    </lineage>
</organism>
<feature type="region of interest" description="Disordered" evidence="1">
    <location>
        <begin position="36"/>
        <end position="75"/>
    </location>
</feature>
<protein>
    <submittedName>
        <fullName evidence="2">Uncharacterized protein</fullName>
    </submittedName>
</protein>
<feature type="region of interest" description="Disordered" evidence="1">
    <location>
        <begin position="1"/>
        <end position="23"/>
    </location>
</feature>
<sequence>MLADHTRWNAAGPADVAGPAAADMFLTGPGLAGHCREVRGHGRGEPAVTGPARPSPRAALPRPPVRPRPIEGAPT</sequence>
<keyword evidence="3" id="KW-1185">Reference proteome</keyword>
<feature type="compositionally biased region" description="Low complexity" evidence="1">
    <location>
        <begin position="10"/>
        <end position="23"/>
    </location>
</feature>
<name>A0ABX6B490_9ACTN</name>
<reference evidence="2 3" key="1">
    <citation type="submission" date="2017-09" db="EMBL/GenBank/DDBJ databases">
        <authorList>
            <person name="Lee N."/>
            <person name="Cho B.-K."/>
        </authorList>
    </citation>
    <scope>NUCLEOTIDE SEQUENCE [LARGE SCALE GENOMIC DNA]</scope>
    <source>
        <strain evidence="2 3">ATCC 13879</strain>
    </source>
</reference>
<evidence type="ECO:0000313" key="3">
    <source>
        <dbReference type="Proteomes" id="UP000326041"/>
    </source>
</evidence>
<evidence type="ECO:0000256" key="1">
    <source>
        <dbReference type="SAM" id="MobiDB-lite"/>
    </source>
</evidence>
<evidence type="ECO:0000313" key="2">
    <source>
        <dbReference type="EMBL" id="QEV09559.1"/>
    </source>
</evidence>
<proteinExistence type="predicted"/>
<accession>A0ABX6B490</accession>
<gene>
    <name evidence="2" type="ORF">CP972_31690</name>
</gene>
<dbReference type="EMBL" id="CP023697">
    <property type="protein sequence ID" value="QEV09559.1"/>
    <property type="molecule type" value="Genomic_DNA"/>
</dbReference>
<feature type="compositionally biased region" description="Low complexity" evidence="1">
    <location>
        <begin position="51"/>
        <end position="60"/>
    </location>
</feature>